<dbReference type="Gene3D" id="2.60.40.10">
    <property type="entry name" value="Immunoglobulins"/>
    <property type="match status" value="2"/>
</dbReference>
<organism evidence="2 3">
    <name type="scientific">Nocardioides marmoriginsengisoli</name>
    <dbReference type="NCBI Taxonomy" id="661483"/>
    <lineage>
        <taxon>Bacteria</taxon>
        <taxon>Bacillati</taxon>
        <taxon>Actinomycetota</taxon>
        <taxon>Actinomycetes</taxon>
        <taxon>Propionibacteriales</taxon>
        <taxon>Nocardioidaceae</taxon>
        <taxon>Nocardioides</taxon>
    </lineage>
</organism>
<sequence>MSRLVRLLVIGLVAAVGFVVPAIAVAAPAPPQITTASLPSVIQGTKYPTTTLKVTGGTWPYRWSVVAGALPYGLKLSAGGQLSGATGYPYGTPIPITVQVKDAKGVTAVRDYQLVVTPFTVITPSLKNARKGAFYSATVKTNGGCINGKRLQWGVYNGTLPAGLKMSTNGVISGIPKAAGASTFVAYAECPVFNNGAAGKTFTLTVN</sequence>
<dbReference type="Proteomes" id="UP000267128">
    <property type="component" value="Unassembled WGS sequence"/>
</dbReference>
<dbReference type="InterPro" id="IPR013783">
    <property type="entry name" value="Ig-like_fold"/>
</dbReference>
<dbReference type="Pfam" id="PF05345">
    <property type="entry name" value="He_PIG"/>
    <property type="match status" value="2"/>
</dbReference>
<accession>A0A3N0CCS3</accession>
<gene>
    <name evidence="2" type="ORF">EFK50_17870</name>
</gene>
<dbReference type="OrthoDB" id="9758793at2"/>
<comment type="caution">
    <text evidence="2">The sequence shown here is derived from an EMBL/GenBank/DDBJ whole genome shotgun (WGS) entry which is preliminary data.</text>
</comment>
<dbReference type="GO" id="GO:0005975">
    <property type="term" value="P:carbohydrate metabolic process"/>
    <property type="evidence" value="ECO:0007669"/>
    <property type="project" value="UniProtKB-ARBA"/>
</dbReference>
<feature type="chain" id="PRO_5018018128" description="Dystroglycan-type cadherin-like domain-containing protein" evidence="1">
    <location>
        <begin position="27"/>
        <end position="207"/>
    </location>
</feature>
<protein>
    <recommendedName>
        <fullName evidence="4">Dystroglycan-type cadherin-like domain-containing protein</fullName>
    </recommendedName>
</protein>
<evidence type="ECO:0000256" key="1">
    <source>
        <dbReference type="SAM" id="SignalP"/>
    </source>
</evidence>
<evidence type="ECO:0008006" key="4">
    <source>
        <dbReference type="Google" id="ProtNLM"/>
    </source>
</evidence>
<evidence type="ECO:0000313" key="2">
    <source>
        <dbReference type="EMBL" id="RNL61235.1"/>
    </source>
</evidence>
<keyword evidence="3" id="KW-1185">Reference proteome</keyword>
<proteinExistence type="predicted"/>
<dbReference type="EMBL" id="RJSE01000008">
    <property type="protein sequence ID" value="RNL61235.1"/>
    <property type="molecule type" value="Genomic_DNA"/>
</dbReference>
<reference evidence="2 3" key="1">
    <citation type="submission" date="2018-11" db="EMBL/GenBank/DDBJ databases">
        <authorList>
            <person name="Li F."/>
        </authorList>
    </citation>
    <scope>NUCLEOTIDE SEQUENCE [LARGE SCALE GENOMIC DNA]</scope>
    <source>
        <strain evidence="2 3">Gsoil 097</strain>
    </source>
</reference>
<dbReference type="RefSeq" id="WP_123228947.1">
    <property type="nucleotide sequence ID" value="NZ_RJSE01000008.1"/>
</dbReference>
<dbReference type="AlphaFoldDB" id="A0A3N0CCS3"/>
<evidence type="ECO:0000313" key="3">
    <source>
        <dbReference type="Proteomes" id="UP000267128"/>
    </source>
</evidence>
<feature type="signal peptide" evidence="1">
    <location>
        <begin position="1"/>
        <end position="26"/>
    </location>
</feature>
<keyword evidence="1" id="KW-0732">Signal</keyword>
<name>A0A3N0CCS3_9ACTN</name>